<evidence type="ECO:0000256" key="1">
    <source>
        <dbReference type="ARBA" id="ARBA00000847"/>
    </source>
</evidence>
<feature type="domain" description="Nudix hydrolase" evidence="9">
    <location>
        <begin position="37"/>
        <end position="175"/>
    </location>
</feature>
<gene>
    <name evidence="10" type="ORF">ACETRX_27350</name>
</gene>
<evidence type="ECO:0000259" key="9">
    <source>
        <dbReference type="PROSITE" id="PS51462"/>
    </source>
</evidence>
<protein>
    <recommendedName>
        <fullName evidence="5">GDP-mannose pyrophosphatase</fullName>
    </recommendedName>
    <alternativeName>
        <fullName evidence="7">GDP-mannose hydrolase</fullName>
    </alternativeName>
    <alternativeName>
        <fullName evidence="8">GDPMK</fullName>
    </alternativeName>
</protein>
<keyword evidence="6" id="KW-0378">Hydrolase</keyword>
<dbReference type="PANTHER" id="PTHR11839:SF18">
    <property type="entry name" value="NUDIX HYDROLASE DOMAIN-CONTAINING PROTEIN"/>
    <property type="match status" value="1"/>
</dbReference>
<evidence type="ECO:0000256" key="8">
    <source>
        <dbReference type="ARBA" id="ARBA00032272"/>
    </source>
</evidence>
<evidence type="ECO:0000256" key="6">
    <source>
        <dbReference type="ARBA" id="ARBA00022801"/>
    </source>
</evidence>
<comment type="caution">
    <text evidence="10">The sequence shown here is derived from an EMBL/GenBank/DDBJ whole genome shotgun (WGS) entry which is preliminary data.</text>
</comment>
<dbReference type="NCBIfam" id="TIGR00052">
    <property type="entry name" value="nudix-type nucleoside diphosphatase, YffH/AdpP family"/>
    <property type="match status" value="1"/>
</dbReference>
<dbReference type="Proteomes" id="UP001595190">
    <property type="component" value="Unassembled WGS sequence"/>
</dbReference>
<dbReference type="PROSITE" id="PS51462">
    <property type="entry name" value="NUDIX"/>
    <property type="match status" value="1"/>
</dbReference>
<dbReference type="Pfam" id="PF00293">
    <property type="entry name" value="NUDIX"/>
    <property type="match status" value="1"/>
</dbReference>
<comment type="cofactor">
    <cofactor evidence="2">
        <name>Mg(2+)</name>
        <dbReference type="ChEBI" id="CHEBI:18420"/>
    </cofactor>
</comment>
<dbReference type="SUPFAM" id="SSF55811">
    <property type="entry name" value="Nudix"/>
    <property type="match status" value="1"/>
</dbReference>
<evidence type="ECO:0000256" key="3">
    <source>
        <dbReference type="ARBA" id="ARBA00007275"/>
    </source>
</evidence>
<dbReference type="EMBL" id="JBHGPK010000018">
    <property type="protein sequence ID" value="MFC2253388.1"/>
    <property type="molecule type" value="Genomic_DNA"/>
</dbReference>
<name>A0ABV6ZMG7_9HYPH</name>
<dbReference type="Gene3D" id="3.90.79.10">
    <property type="entry name" value="Nucleoside Triphosphate Pyrophosphohydrolase"/>
    <property type="match status" value="1"/>
</dbReference>
<accession>A0ABV6ZMG7</accession>
<evidence type="ECO:0000256" key="4">
    <source>
        <dbReference type="ARBA" id="ARBA00011738"/>
    </source>
</evidence>
<dbReference type="RefSeq" id="WP_376717762.1">
    <property type="nucleotide sequence ID" value="NZ_JAVSCS010000042.1"/>
</dbReference>
<organism evidence="10 11">
    <name type="scientific">Labrys neptuniae</name>
    <dbReference type="NCBI Taxonomy" id="376174"/>
    <lineage>
        <taxon>Bacteria</taxon>
        <taxon>Pseudomonadati</taxon>
        <taxon>Pseudomonadota</taxon>
        <taxon>Alphaproteobacteria</taxon>
        <taxon>Hyphomicrobiales</taxon>
        <taxon>Xanthobacteraceae</taxon>
        <taxon>Labrys</taxon>
    </lineage>
</organism>
<comment type="similarity">
    <text evidence="3">Belongs to the Nudix hydrolase family. NudK subfamily.</text>
</comment>
<evidence type="ECO:0000256" key="2">
    <source>
        <dbReference type="ARBA" id="ARBA00001946"/>
    </source>
</evidence>
<sequence length="187" mass="20171">MAAAILDEALLYDGWNRLLMVKARTPGGAVIHRSVEDHGDAVTVLPFDPERRLALLVRQLRVAILKGHGVEASLEAPAGILDEDDPADCARREAMEEAGLELKALVPLGAAFVMPGISTEKMHMFLAEYSAASRVGAGGGLAEENEEIEVVEIGLKDLAAMADRGELSDLKTYALVQTLRLKRPELF</sequence>
<proteinExistence type="inferred from homology"/>
<dbReference type="InterPro" id="IPR000086">
    <property type="entry name" value="NUDIX_hydrolase_dom"/>
</dbReference>
<reference evidence="10 11" key="1">
    <citation type="submission" date="2024-09" db="EMBL/GenBank/DDBJ databases">
        <title>Description of Labrys sedimenti sp. nov., isolated from a diclofenac-degrading enrichment culture, and genome-based reclassification of Labrys portucalensis as a later heterotypic synonym of Labrys neptuniae.</title>
        <authorList>
            <person name="Tancsics A."/>
            <person name="Csepanyi A."/>
        </authorList>
    </citation>
    <scope>NUCLEOTIDE SEQUENCE [LARGE SCALE GENOMIC DNA]</scope>
    <source>
        <strain evidence="10 11">LMG 23412</strain>
    </source>
</reference>
<dbReference type="InterPro" id="IPR015797">
    <property type="entry name" value="NUDIX_hydrolase-like_dom_sf"/>
</dbReference>
<comment type="catalytic activity">
    <reaction evidence="1">
        <text>GDP-alpha-D-mannose + H2O = alpha-D-mannose 1-phosphate + GMP + 2 H(+)</text>
        <dbReference type="Rhea" id="RHEA:27978"/>
        <dbReference type="ChEBI" id="CHEBI:15377"/>
        <dbReference type="ChEBI" id="CHEBI:15378"/>
        <dbReference type="ChEBI" id="CHEBI:57527"/>
        <dbReference type="ChEBI" id="CHEBI:58115"/>
        <dbReference type="ChEBI" id="CHEBI:58409"/>
    </reaction>
</comment>
<evidence type="ECO:0000256" key="7">
    <source>
        <dbReference type="ARBA" id="ARBA00032162"/>
    </source>
</evidence>
<comment type="subunit">
    <text evidence="4">Homodimer.</text>
</comment>
<dbReference type="InterPro" id="IPR004385">
    <property type="entry name" value="NDP_pyrophosphatase"/>
</dbReference>
<dbReference type="PANTHER" id="PTHR11839">
    <property type="entry name" value="UDP/ADP-SUGAR PYROPHOSPHATASE"/>
    <property type="match status" value="1"/>
</dbReference>
<evidence type="ECO:0000256" key="5">
    <source>
        <dbReference type="ARBA" id="ARBA00016377"/>
    </source>
</evidence>
<evidence type="ECO:0000313" key="10">
    <source>
        <dbReference type="EMBL" id="MFC2253388.1"/>
    </source>
</evidence>
<evidence type="ECO:0000313" key="11">
    <source>
        <dbReference type="Proteomes" id="UP001595190"/>
    </source>
</evidence>